<feature type="transmembrane region" description="Helical" evidence="6">
    <location>
        <begin position="268"/>
        <end position="288"/>
    </location>
</feature>
<evidence type="ECO:0000256" key="5">
    <source>
        <dbReference type="ARBA" id="ARBA00023136"/>
    </source>
</evidence>
<organism evidence="8 9">
    <name type="scientific">Nocardioides panaciterrulae</name>
    <dbReference type="NCBI Taxonomy" id="661492"/>
    <lineage>
        <taxon>Bacteria</taxon>
        <taxon>Bacillati</taxon>
        <taxon>Actinomycetota</taxon>
        <taxon>Actinomycetes</taxon>
        <taxon>Propionibacteriales</taxon>
        <taxon>Nocardioidaceae</taxon>
        <taxon>Nocardioides</taxon>
    </lineage>
</organism>
<feature type="domain" description="EamA" evidence="7">
    <location>
        <begin position="169"/>
        <end position="310"/>
    </location>
</feature>
<evidence type="ECO:0000256" key="6">
    <source>
        <dbReference type="SAM" id="Phobius"/>
    </source>
</evidence>
<evidence type="ECO:0000256" key="1">
    <source>
        <dbReference type="ARBA" id="ARBA00004141"/>
    </source>
</evidence>
<name>A0A7Y9E5M3_9ACTN</name>
<sequence>MTTMADDVGRLAPGPAGSRLASGLGFAVLSAASFGLSGSLAKGLLDAGWSAGAAVAIRVLVAAAVLAAPAALSLRGRWGLLRRNAGLVAGYGLVAVAGCQLAYFNAVVHMQVGVALLIEYTAPVAVIGWMWLRHGHRPGVLTLAGALVAALGLVLVLDLLSGADLSVVGVAWALGAMVGAATYFVLSASESNGLPPLALACSGLTLGAAALVLAGLAGVVPMHVSTAAVAYQGSSVPFWVPLLGLGVVTAAVSYVSGIAASRRLGSRLASFVALLEVLFALVFAWLLLGELPRGVQFVGGAFILVGVVVVKLGERRTAAAAG</sequence>
<feature type="transmembrane region" description="Helical" evidence="6">
    <location>
        <begin position="47"/>
        <end position="72"/>
    </location>
</feature>
<dbReference type="RefSeq" id="WP_246298462.1">
    <property type="nucleotide sequence ID" value="NZ_JACCBG010000001.1"/>
</dbReference>
<dbReference type="EMBL" id="JACCBG010000001">
    <property type="protein sequence ID" value="NYD41281.1"/>
    <property type="molecule type" value="Genomic_DNA"/>
</dbReference>
<evidence type="ECO:0000256" key="2">
    <source>
        <dbReference type="ARBA" id="ARBA00007362"/>
    </source>
</evidence>
<protein>
    <submittedName>
        <fullName evidence="8">Drug/metabolite transporter (DMT)-like permease</fullName>
    </submittedName>
</protein>
<dbReference type="SUPFAM" id="SSF103481">
    <property type="entry name" value="Multidrug resistance efflux transporter EmrE"/>
    <property type="match status" value="2"/>
</dbReference>
<keyword evidence="4 6" id="KW-1133">Transmembrane helix</keyword>
<keyword evidence="3 6" id="KW-0812">Transmembrane</keyword>
<dbReference type="PANTHER" id="PTHR32322">
    <property type="entry name" value="INNER MEMBRANE TRANSPORTER"/>
    <property type="match status" value="1"/>
</dbReference>
<dbReference type="InterPro" id="IPR050638">
    <property type="entry name" value="AA-Vitamin_Transporters"/>
</dbReference>
<dbReference type="InterPro" id="IPR037185">
    <property type="entry name" value="EmrE-like"/>
</dbReference>
<comment type="similarity">
    <text evidence="2">Belongs to the EamA transporter family.</text>
</comment>
<feature type="transmembrane region" description="Helical" evidence="6">
    <location>
        <begin position="294"/>
        <end position="313"/>
    </location>
</feature>
<feature type="transmembrane region" description="Helical" evidence="6">
    <location>
        <begin position="84"/>
        <end position="104"/>
    </location>
</feature>
<evidence type="ECO:0000313" key="8">
    <source>
        <dbReference type="EMBL" id="NYD41281.1"/>
    </source>
</evidence>
<reference evidence="8 9" key="1">
    <citation type="submission" date="2020-07" db="EMBL/GenBank/DDBJ databases">
        <title>Sequencing the genomes of 1000 actinobacteria strains.</title>
        <authorList>
            <person name="Klenk H.-P."/>
        </authorList>
    </citation>
    <scope>NUCLEOTIDE SEQUENCE [LARGE SCALE GENOMIC DNA]</scope>
    <source>
        <strain evidence="8 9">DSM 21350</strain>
    </source>
</reference>
<evidence type="ECO:0000313" key="9">
    <source>
        <dbReference type="Proteomes" id="UP000535511"/>
    </source>
</evidence>
<dbReference type="PANTHER" id="PTHR32322:SF2">
    <property type="entry name" value="EAMA DOMAIN-CONTAINING PROTEIN"/>
    <property type="match status" value="1"/>
</dbReference>
<dbReference type="AlphaFoldDB" id="A0A7Y9E5M3"/>
<dbReference type="Proteomes" id="UP000535511">
    <property type="component" value="Unassembled WGS sequence"/>
</dbReference>
<comment type="caution">
    <text evidence="8">The sequence shown here is derived from an EMBL/GenBank/DDBJ whole genome shotgun (WGS) entry which is preliminary data.</text>
</comment>
<keyword evidence="5 6" id="KW-0472">Membrane</keyword>
<comment type="subcellular location">
    <subcellularLocation>
        <location evidence="1">Membrane</location>
        <topology evidence="1">Multi-pass membrane protein</topology>
    </subcellularLocation>
</comment>
<evidence type="ECO:0000256" key="4">
    <source>
        <dbReference type="ARBA" id="ARBA00022989"/>
    </source>
</evidence>
<dbReference type="Pfam" id="PF00892">
    <property type="entry name" value="EamA"/>
    <property type="match status" value="2"/>
</dbReference>
<proteinExistence type="inferred from homology"/>
<feature type="transmembrane region" description="Helical" evidence="6">
    <location>
        <begin position="20"/>
        <end position="41"/>
    </location>
</feature>
<feature type="transmembrane region" description="Helical" evidence="6">
    <location>
        <begin position="110"/>
        <end position="132"/>
    </location>
</feature>
<feature type="transmembrane region" description="Helical" evidence="6">
    <location>
        <begin position="198"/>
        <end position="224"/>
    </location>
</feature>
<feature type="transmembrane region" description="Helical" evidence="6">
    <location>
        <begin position="236"/>
        <end position="256"/>
    </location>
</feature>
<feature type="transmembrane region" description="Helical" evidence="6">
    <location>
        <begin position="166"/>
        <end position="186"/>
    </location>
</feature>
<feature type="domain" description="EamA" evidence="7">
    <location>
        <begin position="22"/>
        <end position="157"/>
    </location>
</feature>
<accession>A0A7Y9E5M3</accession>
<keyword evidence="9" id="KW-1185">Reference proteome</keyword>
<evidence type="ECO:0000259" key="7">
    <source>
        <dbReference type="Pfam" id="PF00892"/>
    </source>
</evidence>
<dbReference type="GO" id="GO:0016020">
    <property type="term" value="C:membrane"/>
    <property type="evidence" value="ECO:0007669"/>
    <property type="project" value="UniProtKB-SubCell"/>
</dbReference>
<feature type="transmembrane region" description="Helical" evidence="6">
    <location>
        <begin position="139"/>
        <end position="160"/>
    </location>
</feature>
<evidence type="ECO:0000256" key="3">
    <source>
        <dbReference type="ARBA" id="ARBA00022692"/>
    </source>
</evidence>
<dbReference type="InterPro" id="IPR000620">
    <property type="entry name" value="EamA_dom"/>
</dbReference>
<gene>
    <name evidence="8" type="ORF">BJZ21_001364</name>
</gene>